<dbReference type="EMBL" id="NJES01000332">
    <property type="protein sequence ID" value="PHH73588.1"/>
    <property type="molecule type" value="Genomic_DNA"/>
</dbReference>
<feature type="region of interest" description="Disordered" evidence="5">
    <location>
        <begin position="1"/>
        <end position="200"/>
    </location>
</feature>
<feature type="compositionally biased region" description="Basic and acidic residues" evidence="5">
    <location>
        <begin position="130"/>
        <end position="140"/>
    </location>
</feature>
<keyword evidence="8" id="KW-1185">Reference proteome</keyword>
<dbReference type="OrthoDB" id="5577072at2759"/>
<evidence type="ECO:0000256" key="4">
    <source>
        <dbReference type="RuleBase" id="RU369096"/>
    </source>
</evidence>
<feature type="compositionally biased region" description="Basic and acidic residues" evidence="5">
    <location>
        <begin position="268"/>
        <end position="328"/>
    </location>
</feature>
<dbReference type="PANTHER" id="PTHR15818">
    <property type="entry name" value="G PATCH AND KOW-CONTAINING"/>
    <property type="match status" value="1"/>
</dbReference>
<dbReference type="Pfam" id="PF12656">
    <property type="entry name" value="G-patch_2"/>
    <property type="match status" value="1"/>
</dbReference>
<keyword evidence="4" id="KW-0508">mRNA splicing</keyword>
<keyword evidence="4" id="KW-0507">mRNA processing</keyword>
<evidence type="ECO:0000313" key="7">
    <source>
        <dbReference type="EMBL" id="PHH73588.1"/>
    </source>
</evidence>
<sequence length="328" mass="37280">MTNQDKTRIALSFGASKPPPPPPAALPSASRLGKRPRAHAFADSDSEDERPVQHEAITGFGVDGAETLRKPPPKKRDLVIACPPNRDWRAELRAKRQRGPLPTSQRGEGAVEREPADDDKDVQWGLSVPSKREEKDDSSEKPPTTTPTLTTTTDNTPQPPPTADDEALDALLDRKPHRPKTIPLSEDAAYRRDVATAGAPSTLEDYEAMPVEDFGAALLRGMGWDGNPRGPKVKEVRRRANRLGLGAKELNEAEDLGGWNQTKKKRPRLDEYRREESRRKDERRRHEDSYKRERERERDGYRGGRDGGSERERRRDDRYRDHERDRRR</sequence>
<reference evidence="7 8" key="1">
    <citation type="submission" date="2017-06" db="EMBL/GenBank/DDBJ databases">
        <title>Ant-infecting Ophiocordyceps genomes reveal a high diversity of potential behavioral manipulation genes and a possible major role for enterotoxins.</title>
        <authorList>
            <person name="De Bekker C."/>
            <person name="Evans H.C."/>
            <person name="Brachmann A."/>
            <person name="Hughes D.P."/>
        </authorList>
    </citation>
    <scope>NUCLEOTIDE SEQUENCE [LARGE SCALE GENOMIC DNA]</scope>
    <source>
        <strain evidence="7 8">Map16</strain>
    </source>
</reference>
<evidence type="ECO:0000256" key="2">
    <source>
        <dbReference type="ARBA" id="ARBA00008576"/>
    </source>
</evidence>
<dbReference type="GO" id="GO:0005681">
    <property type="term" value="C:spliceosomal complex"/>
    <property type="evidence" value="ECO:0007669"/>
    <property type="project" value="UniProtKB-UniRule"/>
</dbReference>
<proteinExistence type="inferred from homology"/>
<accession>A0A2C5Y683</accession>
<feature type="region of interest" description="Disordered" evidence="5">
    <location>
        <begin position="243"/>
        <end position="328"/>
    </location>
</feature>
<evidence type="ECO:0000256" key="3">
    <source>
        <dbReference type="ARBA" id="ARBA00023242"/>
    </source>
</evidence>
<dbReference type="GO" id="GO:0000398">
    <property type="term" value="P:mRNA splicing, via spliceosome"/>
    <property type="evidence" value="ECO:0007669"/>
    <property type="project" value="UniProtKB-UniRule"/>
</dbReference>
<dbReference type="PANTHER" id="PTHR15818:SF2">
    <property type="entry name" value="G-PATCH DOMAIN AND KOW MOTIFS-CONTAINING PROTEIN"/>
    <property type="match status" value="1"/>
</dbReference>
<evidence type="ECO:0000259" key="6">
    <source>
        <dbReference type="Pfam" id="PF12656"/>
    </source>
</evidence>
<dbReference type="InterPro" id="IPR045166">
    <property type="entry name" value="Spp2-like"/>
</dbReference>
<comment type="subcellular location">
    <subcellularLocation>
        <location evidence="1 4">Nucleus</location>
    </subcellularLocation>
</comment>
<dbReference type="Proteomes" id="UP000226431">
    <property type="component" value="Unassembled WGS sequence"/>
</dbReference>
<keyword evidence="4" id="KW-0747">Spliceosome</keyword>
<evidence type="ECO:0000256" key="5">
    <source>
        <dbReference type="SAM" id="MobiDB-lite"/>
    </source>
</evidence>
<name>A0A2C5Y683_9HYPO</name>
<gene>
    <name evidence="7" type="ORF">CDD80_3719</name>
</gene>
<keyword evidence="3 4" id="KW-0539">Nucleus</keyword>
<organism evidence="7 8">
    <name type="scientific">Ophiocordyceps camponoti-rufipedis</name>
    <dbReference type="NCBI Taxonomy" id="2004952"/>
    <lineage>
        <taxon>Eukaryota</taxon>
        <taxon>Fungi</taxon>
        <taxon>Dikarya</taxon>
        <taxon>Ascomycota</taxon>
        <taxon>Pezizomycotina</taxon>
        <taxon>Sordariomycetes</taxon>
        <taxon>Hypocreomycetidae</taxon>
        <taxon>Hypocreales</taxon>
        <taxon>Ophiocordycipitaceae</taxon>
        <taxon>Ophiocordyceps</taxon>
    </lineage>
</organism>
<evidence type="ECO:0000256" key="1">
    <source>
        <dbReference type="ARBA" id="ARBA00004123"/>
    </source>
</evidence>
<comment type="function">
    <text evidence="4">Involved in spliceosome maturation and the first step of pre-mRNA splicing.</text>
</comment>
<dbReference type="STRING" id="2004952.A0A2C5Y683"/>
<dbReference type="AlphaFoldDB" id="A0A2C5Y683"/>
<dbReference type="InterPro" id="IPR026822">
    <property type="entry name" value="Spp2/MOS2_G-patch"/>
</dbReference>
<comment type="similarity">
    <text evidence="2 4">Belongs to the SPP2 family.</text>
</comment>
<feature type="compositionally biased region" description="Basic and acidic residues" evidence="5">
    <location>
        <begin position="66"/>
        <end position="78"/>
    </location>
</feature>
<comment type="caution">
    <text evidence="7">The sequence shown here is derived from an EMBL/GenBank/DDBJ whole genome shotgun (WGS) entry which is preliminary data.</text>
</comment>
<evidence type="ECO:0000313" key="8">
    <source>
        <dbReference type="Proteomes" id="UP000226431"/>
    </source>
</evidence>
<protein>
    <recommendedName>
        <fullName evidence="4">Pre-mRNA-splicing factor</fullName>
    </recommendedName>
</protein>
<feature type="compositionally biased region" description="Low complexity" evidence="5">
    <location>
        <begin position="142"/>
        <end position="156"/>
    </location>
</feature>
<feature type="domain" description="Spp2/MOS2 G-patch" evidence="6">
    <location>
        <begin position="200"/>
        <end position="250"/>
    </location>
</feature>